<feature type="transmembrane region" description="Helical" evidence="2">
    <location>
        <begin position="20"/>
        <end position="39"/>
    </location>
</feature>
<dbReference type="Gene3D" id="3.40.30.10">
    <property type="entry name" value="Glutaredoxin"/>
    <property type="match status" value="1"/>
</dbReference>
<dbReference type="Proteomes" id="UP000324233">
    <property type="component" value="Chromosome"/>
</dbReference>
<dbReference type="InterPro" id="IPR008969">
    <property type="entry name" value="CarboxyPept-like_regulatory"/>
</dbReference>
<dbReference type="PANTHER" id="PTHR34978">
    <property type="entry name" value="POSSIBLE SENSOR-TRANSDUCER PROTEIN BLAR"/>
    <property type="match status" value="1"/>
</dbReference>
<keyword evidence="2" id="KW-0812">Transmembrane</keyword>
<dbReference type="InterPro" id="IPR036249">
    <property type="entry name" value="Thioredoxin-like_sf"/>
</dbReference>
<evidence type="ECO:0000259" key="3">
    <source>
        <dbReference type="Pfam" id="PF05569"/>
    </source>
</evidence>
<dbReference type="EMBL" id="CP042997">
    <property type="protein sequence ID" value="QEH36715.1"/>
    <property type="molecule type" value="Genomic_DNA"/>
</dbReference>
<gene>
    <name evidence="4" type="primary">blaR1_8</name>
    <name evidence="4" type="ORF">OJF2_53000</name>
</gene>
<organism evidence="4 5">
    <name type="scientific">Aquisphaera giovannonii</name>
    <dbReference type="NCBI Taxonomy" id="406548"/>
    <lineage>
        <taxon>Bacteria</taxon>
        <taxon>Pseudomonadati</taxon>
        <taxon>Planctomycetota</taxon>
        <taxon>Planctomycetia</taxon>
        <taxon>Isosphaerales</taxon>
        <taxon>Isosphaeraceae</taxon>
        <taxon>Aquisphaera</taxon>
    </lineage>
</organism>
<keyword evidence="5" id="KW-1185">Reference proteome</keyword>
<evidence type="ECO:0000256" key="2">
    <source>
        <dbReference type="SAM" id="Phobius"/>
    </source>
</evidence>
<dbReference type="InterPro" id="IPR008756">
    <property type="entry name" value="Peptidase_M56"/>
</dbReference>
<evidence type="ECO:0000313" key="5">
    <source>
        <dbReference type="Proteomes" id="UP000324233"/>
    </source>
</evidence>
<feature type="region of interest" description="Disordered" evidence="1">
    <location>
        <begin position="102"/>
        <end position="137"/>
    </location>
</feature>
<proteinExistence type="predicted"/>
<accession>A0A5B9W9F6</accession>
<sequence>MSPMADGSWTDSIPGLAFELGWKSTALLVAVVVLVLATWRRPTIAAALANAGLVALLLLPASLVLLPPLTLACLPAARVTTDGIEMSSGLQVAEPRVIERIAPPSWPVPDDTRSKPAARPPLAVPAAEGPRVTPRPDDSVGIRPAAVMLTAYAGIIAILVGRLALGLAAVRRLRRRSVAVDEVEWIAALDRGRARLGIRRPVALAWSSGVSVPVAIGWRCPIVLLPASVSSLEGRHHTDAILLHELAHIRRGDYAWNVLQRLAVALYWLHPLAWLLAWASAAARERACDDLCVHEMGGPAGYRATLLAVASGLVRRPGPTLGLAMARSPRLARRLRGIERSRGFSRCLPRGRARLAIATTALAVVGLVGASRLTRAQVQDPSNQPGKATTEATSGKVFHLAVVSAATGKPVPRADVRVWMGLRNDWRVTDDEGRLEIRHSTGPADRNLSVDVWGDGYAMQRHDWGNKPREAMPEGATIKLMPGETLGGLVRDEQGRPIPGATVYLWSHNYKHKDPHELLFDLRAVTGPDGCWKTSGAPETTGEILGFHIDHPDFLSDRDYTAERELPKIADLRAGKAVSVMSKGIPVEGRVLDADGRPVAGALVRSASWEQSLPDGSGLFDVTTDSNGRFRAGQLRSQEYFFVAKAAGHAPGEARIRVRQGAPGVEIRLGRARALEGRVVDADGKPVEGAFVNVDTWRGLRFLGVYLYSDNEGRFRWEDAPEDVLQINVSKQGYLALFRQQTDPSAKDLVFTLHPSLSVSGWVLDAETKKRISSAKVEFASAAPGNEEEPAWTALPPNAVGVHEGRLDAHFPVSSDAYRIRILAEGFEPFVSRVLRRDELVISDYDVRLSPLKPGATPTAKALRPDGKPLVGARVYRGVINESSLSVQDGVVQSGTSSGREILTAADGSFPFQPVGSPSVVLILGDDCYAYAGGRAIQADRMVRARPFARVEGRYLIGPKPAANVPVMLLCLVQDQSTEHCNLSFHRTSTTDGEGRFRFERVMAMPGLRVAGGTHRHGKSLAWSLGAPVRVEPGEVATVQLGGTGMPVVGRVALPASSAMSVDLTEGSSVSIKSNRSWFPYPLDLFRGKTSLNGPELSNWSLHWKGSREARDYDDSLVAETVDLKPDGSFRIDDVPPGEYRLSISVGRPERRFGPGPFAQVGRVFTVPRPAGGRSDRPLNLGTFTLQPSVTLKPGDHAPPFKVRTTDGKTLSVPADFRGRVLLLDFGTLWDMQSPIQITRMNDIQARFGTNPEFALLSLTLAEDTDATRKYVADKGETWPQAIVGSVSNPISYSYGVHDDNVPAAILIGPDGKILATDLWYNAIGVAVGKALRPE</sequence>
<feature type="transmembrane region" description="Helical" evidence="2">
    <location>
        <begin position="145"/>
        <end position="170"/>
    </location>
</feature>
<evidence type="ECO:0000313" key="4">
    <source>
        <dbReference type="EMBL" id="QEH36715.1"/>
    </source>
</evidence>
<evidence type="ECO:0000256" key="1">
    <source>
        <dbReference type="SAM" id="MobiDB-lite"/>
    </source>
</evidence>
<dbReference type="RefSeq" id="WP_148596375.1">
    <property type="nucleotide sequence ID" value="NZ_CP042997.1"/>
</dbReference>
<dbReference type="CDD" id="cd07341">
    <property type="entry name" value="M56_BlaR1_MecR1_like"/>
    <property type="match status" value="1"/>
</dbReference>
<dbReference type="Gene3D" id="2.60.40.1120">
    <property type="entry name" value="Carboxypeptidase-like, regulatory domain"/>
    <property type="match status" value="2"/>
</dbReference>
<protein>
    <submittedName>
        <fullName evidence="4">Regulatory protein BlaR1</fullName>
    </submittedName>
</protein>
<feature type="domain" description="Peptidase M56" evidence="3">
    <location>
        <begin position="149"/>
        <end position="324"/>
    </location>
</feature>
<dbReference type="KEGG" id="agv:OJF2_53000"/>
<keyword evidence="2" id="KW-0472">Membrane</keyword>
<name>A0A5B9W9F6_9BACT</name>
<dbReference type="SUPFAM" id="SSF49464">
    <property type="entry name" value="Carboxypeptidase regulatory domain-like"/>
    <property type="match status" value="3"/>
</dbReference>
<keyword evidence="2" id="KW-1133">Transmembrane helix</keyword>
<reference evidence="4 5" key="1">
    <citation type="submission" date="2019-08" db="EMBL/GenBank/DDBJ databases">
        <title>Deep-cultivation of Planctomycetes and their phenomic and genomic characterization uncovers novel biology.</title>
        <authorList>
            <person name="Wiegand S."/>
            <person name="Jogler M."/>
            <person name="Boedeker C."/>
            <person name="Pinto D."/>
            <person name="Vollmers J."/>
            <person name="Rivas-Marin E."/>
            <person name="Kohn T."/>
            <person name="Peeters S.H."/>
            <person name="Heuer A."/>
            <person name="Rast P."/>
            <person name="Oberbeckmann S."/>
            <person name="Bunk B."/>
            <person name="Jeske O."/>
            <person name="Meyerdierks A."/>
            <person name="Storesund J.E."/>
            <person name="Kallscheuer N."/>
            <person name="Luecker S."/>
            <person name="Lage O.M."/>
            <person name="Pohl T."/>
            <person name="Merkel B.J."/>
            <person name="Hornburger P."/>
            <person name="Mueller R.-W."/>
            <person name="Bruemmer F."/>
            <person name="Labrenz M."/>
            <person name="Spormann A.M."/>
            <person name="Op den Camp H."/>
            <person name="Overmann J."/>
            <person name="Amann R."/>
            <person name="Jetten M.S.M."/>
            <person name="Mascher T."/>
            <person name="Medema M.H."/>
            <person name="Devos D.P."/>
            <person name="Kaster A.-K."/>
            <person name="Ovreas L."/>
            <person name="Rohde M."/>
            <person name="Galperin M.Y."/>
            <person name="Jogler C."/>
        </authorList>
    </citation>
    <scope>NUCLEOTIDE SEQUENCE [LARGE SCALE GENOMIC DNA]</scope>
    <source>
        <strain evidence="4 5">OJF2</strain>
    </source>
</reference>
<dbReference type="OrthoDB" id="279966at2"/>
<dbReference type="InterPro" id="IPR052173">
    <property type="entry name" value="Beta-lactam_resp_regulator"/>
</dbReference>
<dbReference type="PANTHER" id="PTHR34978:SF3">
    <property type="entry name" value="SLR0241 PROTEIN"/>
    <property type="match status" value="1"/>
</dbReference>
<dbReference type="SUPFAM" id="SSF52833">
    <property type="entry name" value="Thioredoxin-like"/>
    <property type="match status" value="1"/>
</dbReference>
<dbReference type="Pfam" id="PF05569">
    <property type="entry name" value="Peptidase_M56"/>
    <property type="match status" value="1"/>
</dbReference>
<feature type="transmembrane region" description="Helical" evidence="2">
    <location>
        <begin position="46"/>
        <end position="66"/>
    </location>
</feature>
<dbReference type="Pfam" id="PF13620">
    <property type="entry name" value="CarboxypepD_reg"/>
    <property type="match status" value="1"/>
</dbReference>